<feature type="region of interest" description="ACP-binding" evidence="14">
    <location>
        <begin position="252"/>
        <end position="256"/>
    </location>
</feature>
<organism evidence="17 19">
    <name type="scientific">Clostridium coskatii</name>
    <dbReference type="NCBI Taxonomy" id="1705578"/>
    <lineage>
        <taxon>Bacteria</taxon>
        <taxon>Bacillati</taxon>
        <taxon>Bacillota</taxon>
        <taxon>Clostridia</taxon>
        <taxon>Eubacteriales</taxon>
        <taxon>Clostridiaceae</taxon>
        <taxon>Clostridium</taxon>
    </lineage>
</organism>
<comment type="caution">
    <text evidence="17">The sequence shown here is derived from an EMBL/GenBank/DDBJ whole genome shotgun (WGS) entry which is preliminary data.</text>
</comment>
<comment type="subcellular location">
    <subcellularLocation>
        <location evidence="14">Cytoplasm</location>
    </subcellularLocation>
</comment>
<gene>
    <name evidence="14 17" type="primary">fabH</name>
    <name evidence="18" type="ORF">CLCOS_38010</name>
    <name evidence="17" type="ORF">WX73_00401</name>
</gene>
<evidence type="ECO:0000256" key="12">
    <source>
        <dbReference type="ARBA" id="ARBA00052467"/>
    </source>
</evidence>
<dbReference type="InterPro" id="IPR013747">
    <property type="entry name" value="ACP_syn_III_C"/>
</dbReference>
<comment type="function">
    <text evidence="14">Catalyzes the condensation reaction of fatty acid synthesis by the addition to an acyl acceptor of two carbons from malonyl-ACP. Catalyzes the first condensation reaction which initiates fatty acid synthesis and may therefore play a role in governing the total rate of fatty acid production. Possesses both acetoacetyl-ACP synthase and acetyl transacylase activities. Its substrate specificity determines the biosynthesis of branched-chain and/or straight-chain of fatty acids.</text>
</comment>
<dbReference type="Pfam" id="PF08541">
    <property type="entry name" value="ACP_syn_III_C"/>
    <property type="match status" value="1"/>
</dbReference>
<comment type="catalytic activity">
    <reaction evidence="10">
        <text>malonyl-[ACP] + acetyl-CoA + H(+) = 3-oxobutanoyl-[ACP] + CO2 + CoA</text>
        <dbReference type="Rhea" id="RHEA:12080"/>
        <dbReference type="Rhea" id="RHEA-COMP:9623"/>
        <dbReference type="Rhea" id="RHEA-COMP:9625"/>
        <dbReference type="ChEBI" id="CHEBI:15378"/>
        <dbReference type="ChEBI" id="CHEBI:16526"/>
        <dbReference type="ChEBI" id="CHEBI:57287"/>
        <dbReference type="ChEBI" id="CHEBI:57288"/>
        <dbReference type="ChEBI" id="CHEBI:78449"/>
        <dbReference type="ChEBI" id="CHEBI:78450"/>
        <dbReference type="EC" id="2.3.1.180"/>
    </reaction>
    <physiologicalReaction direction="left-to-right" evidence="10">
        <dbReference type="Rhea" id="RHEA:12081"/>
    </physiologicalReaction>
</comment>
<dbReference type="InterPro" id="IPR013751">
    <property type="entry name" value="ACP_syn_III_N"/>
</dbReference>
<dbReference type="GO" id="GO:0044550">
    <property type="term" value="P:secondary metabolite biosynthetic process"/>
    <property type="evidence" value="ECO:0007669"/>
    <property type="project" value="TreeGrafter"/>
</dbReference>
<evidence type="ECO:0000256" key="13">
    <source>
        <dbReference type="ARBA" id="ARBA00052985"/>
    </source>
</evidence>
<evidence type="ECO:0000256" key="4">
    <source>
        <dbReference type="ARBA" id="ARBA00022516"/>
    </source>
</evidence>
<dbReference type="SUPFAM" id="SSF53901">
    <property type="entry name" value="Thiolase-like"/>
    <property type="match status" value="1"/>
</dbReference>
<comment type="pathway">
    <text evidence="1 14">Lipid metabolism; fatty acid biosynthesis.</text>
</comment>
<dbReference type="CDD" id="cd00830">
    <property type="entry name" value="KAS_III"/>
    <property type="match status" value="1"/>
</dbReference>
<keyword evidence="20" id="KW-1185">Reference proteome</keyword>
<dbReference type="Proteomes" id="UP000093694">
    <property type="component" value="Unassembled WGS sequence"/>
</dbReference>
<evidence type="ECO:0000256" key="3">
    <source>
        <dbReference type="ARBA" id="ARBA00022490"/>
    </source>
</evidence>
<dbReference type="GO" id="GO:0006633">
    <property type="term" value="P:fatty acid biosynthetic process"/>
    <property type="evidence" value="ECO:0007669"/>
    <property type="project" value="UniProtKB-UniRule"/>
</dbReference>
<feature type="active site" evidence="14">
    <location>
        <position position="112"/>
    </location>
</feature>
<dbReference type="GO" id="GO:0004315">
    <property type="term" value="F:3-oxoacyl-[acyl-carrier-protein] synthase activity"/>
    <property type="evidence" value="ECO:0007669"/>
    <property type="project" value="InterPro"/>
</dbReference>
<dbReference type="Gene3D" id="3.40.47.10">
    <property type="match status" value="1"/>
</dbReference>
<evidence type="ECO:0000313" key="20">
    <source>
        <dbReference type="Proteomes" id="UP000093694"/>
    </source>
</evidence>
<dbReference type="Proteomes" id="UP000077384">
    <property type="component" value="Unassembled WGS sequence"/>
</dbReference>
<dbReference type="EMBL" id="LITQ01000015">
    <property type="protein sequence ID" value="OAA93083.1"/>
    <property type="molecule type" value="Genomic_DNA"/>
</dbReference>
<evidence type="ECO:0000313" key="18">
    <source>
        <dbReference type="EMBL" id="OBR90826.1"/>
    </source>
</evidence>
<keyword evidence="5 14" id="KW-0808">Transferase</keyword>
<proteinExistence type="inferred from homology"/>
<dbReference type="PANTHER" id="PTHR34069:SF2">
    <property type="entry name" value="BETA-KETOACYL-[ACYL-CARRIER-PROTEIN] SYNTHASE III"/>
    <property type="match status" value="1"/>
</dbReference>
<evidence type="ECO:0000256" key="7">
    <source>
        <dbReference type="ARBA" id="ARBA00023098"/>
    </source>
</evidence>
<dbReference type="GO" id="GO:0005737">
    <property type="term" value="C:cytoplasm"/>
    <property type="evidence" value="ECO:0007669"/>
    <property type="project" value="UniProtKB-SubCell"/>
</dbReference>
<evidence type="ECO:0000256" key="1">
    <source>
        <dbReference type="ARBA" id="ARBA00005194"/>
    </source>
</evidence>
<dbReference type="FunFam" id="3.40.47.10:FF:000004">
    <property type="entry name" value="3-oxoacyl-[acyl-carrier-protein] synthase 3"/>
    <property type="match status" value="1"/>
</dbReference>
<dbReference type="NCBIfam" id="TIGR00747">
    <property type="entry name" value="fabH"/>
    <property type="match status" value="1"/>
</dbReference>
<comment type="catalytic activity">
    <reaction evidence="12">
        <text>2-methylpropanoyl-CoA + malonyl-[ACP] + H(+) = 4-methyl-3-oxopentanoyl-[ACP] + CO2 + CoA</text>
        <dbReference type="Rhea" id="RHEA:42268"/>
        <dbReference type="Rhea" id="RHEA-COMP:9623"/>
        <dbReference type="Rhea" id="RHEA-COMP:9940"/>
        <dbReference type="ChEBI" id="CHEBI:15378"/>
        <dbReference type="ChEBI" id="CHEBI:16526"/>
        <dbReference type="ChEBI" id="CHEBI:57287"/>
        <dbReference type="ChEBI" id="CHEBI:57338"/>
        <dbReference type="ChEBI" id="CHEBI:78449"/>
        <dbReference type="ChEBI" id="CHEBI:78820"/>
        <dbReference type="EC" id="2.3.1.300"/>
    </reaction>
    <physiologicalReaction direction="left-to-right" evidence="12">
        <dbReference type="Rhea" id="RHEA:42269"/>
    </physiologicalReaction>
</comment>
<dbReference type="EC" id="2.3.1.180" evidence="14"/>
<keyword evidence="3 14" id="KW-0963">Cytoplasm</keyword>
<keyword evidence="4 14" id="KW-0444">Lipid biosynthesis</keyword>
<comment type="catalytic activity">
    <reaction evidence="13">
        <text>3-methylbutanoyl-CoA + malonyl-[ACP] + H(+) = 5-methyl-3-oxohexanoyl-[ACP] + CO2 + CoA</text>
        <dbReference type="Rhea" id="RHEA:42272"/>
        <dbReference type="Rhea" id="RHEA-COMP:9623"/>
        <dbReference type="Rhea" id="RHEA-COMP:9941"/>
        <dbReference type="ChEBI" id="CHEBI:15378"/>
        <dbReference type="ChEBI" id="CHEBI:16526"/>
        <dbReference type="ChEBI" id="CHEBI:57287"/>
        <dbReference type="ChEBI" id="CHEBI:57345"/>
        <dbReference type="ChEBI" id="CHEBI:78449"/>
        <dbReference type="ChEBI" id="CHEBI:78822"/>
        <dbReference type="EC" id="2.3.1.300"/>
    </reaction>
    <physiologicalReaction direction="left-to-right" evidence="13">
        <dbReference type="Rhea" id="RHEA:42273"/>
    </physiologicalReaction>
</comment>
<evidence type="ECO:0000256" key="14">
    <source>
        <dbReference type="HAMAP-Rule" id="MF_01815"/>
    </source>
</evidence>
<evidence type="ECO:0000256" key="2">
    <source>
        <dbReference type="ARBA" id="ARBA00008642"/>
    </source>
</evidence>
<dbReference type="EMBL" id="LROR01000088">
    <property type="protein sequence ID" value="OBR90826.1"/>
    <property type="molecule type" value="Genomic_DNA"/>
</dbReference>
<keyword evidence="9 14" id="KW-0012">Acyltransferase</keyword>
<feature type="active site" evidence="14">
    <location>
        <position position="251"/>
    </location>
</feature>
<evidence type="ECO:0000256" key="6">
    <source>
        <dbReference type="ARBA" id="ARBA00022832"/>
    </source>
</evidence>
<evidence type="ECO:0000256" key="11">
    <source>
        <dbReference type="ARBA" id="ARBA00052407"/>
    </source>
</evidence>
<dbReference type="InterPro" id="IPR004655">
    <property type="entry name" value="FabH"/>
</dbReference>
<dbReference type="PATRIC" id="fig|1705578.3.peg.786"/>
<evidence type="ECO:0000313" key="17">
    <source>
        <dbReference type="EMBL" id="OAA93083.1"/>
    </source>
</evidence>
<evidence type="ECO:0000256" key="10">
    <source>
        <dbReference type="ARBA" id="ARBA00051096"/>
    </source>
</evidence>
<feature type="domain" description="Beta-ketoacyl-[acyl-carrier-protein] synthase III N-terminal" evidence="16">
    <location>
        <begin position="106"/>
        <end position="183"/>
    </location>
</feature>
<dbReference type="PANTHER" id="PTHR34069">
    <property type="entry name" value="3-OXOACYL-[ACYL-CARRIER-PROTEIN] SYNTHASE 3"/>
    <property type="match status" value="1"/>
</dbReference>
<dbReference type="HAMAP" id="MF_01815">
    <property type="entry name" value="FabH"/>
    <property type="match status" value="1"/>
</dbReference>
<comment type="subunit">
    <text evidence="14">Homodimer.</text>
</comment>
<evidence type="ECO:0000259" key="15">
    <source>
        <dbReference type="Pfam" id="PF08541"/>
    </source>
</evidence>
<protein>
    <recommendedName>
        <fullName evidence="14">Beta-ketoacyl-[acyl-carrier-protein] synthase III</fullName>
        <shortName evidence="14">Beta-ketoacyl-ACP synthase III</shortName>
        <shortName evidence="14">KAS III</shortName>
        <ecNumber evidence="14">2.3.1.180</ecNumber>
    </recommendedName>
    <alternativeName>
        <fullName evidence="14">3-oxoacyl-[acyl-carrier-protein] synthase 3</fullName>
    </alternativeName>
    <alternativeName>
        <fullName evidence="14">3-oxoacyl-[acyl-carrier-protein] synthase III</fullName>
    </alternativeName>
</protein>
<keyword evidence="8 14" id="KW-0275">Fatty acid biosynthesis</keyword>
<sequence length="326" mass="35045">MNKVEIIGTGSYVPPKIVDNNDLSLIVDTSDEWITSRTGIKERRISQGEDTSDMATKAAIEAIKDAKISVEDIELIVLATVTPDSFMPSTACIVQKNIKAVNATCFDVSAACSGFAYAMDIAVQFIRAGRVKNVLVIGADTFSKILDWKDRSTCILFGDGASAAFLQSGEEDQILSTYTGSDGSKGDSLTCPAVAVNNPYVNGVINPIKSVVGMEGREIFKFGVKVLEKSVKALLQQADCTLEEIKYIIPHQANYRIIECAAKKLGIGMDRFYINLDAYGNTSAASIGIALDEVRKKNLVKKGDKILIVGFGGGLTYGGFILKVNS</sequence>
<reference evidence="17 19" key="1">
    <citation type="journal article" date="2015" name="Biotechnol. Bioeng.">
        <title>Genome sequence and phenotypic characterization of Caulobacter segnis.</title>
        <authorList>
            <person name="Patel S."/>
            <person name="Fletcher B."/>
            <person name="Scott D.C."/>
            <person name="Ely B."/>
        </authorList>
    </citation>
    <scope>NUCLEOTIDE SEQUENCE [LARGE SCALE GENOMIC DNA]</scope>
    <source>
        <strain evidence="17 19">PS02</strain>
    </source>
</reference>
<dbReference type="NCBIfam" id="NF006829">
    <property type="entry name" value="PRK09352.1"/>
    <property type="match status" value="1"/>
</dbReference>
<evidence type="ECO:0000259" key="16">
    <source>
        <dbReference type="Pfam" id="PF08545"/>
    </source>
</evidence>
<comment type="similarity">
    <text evidence="2 14">Belongs to the thiolase-like superfamily. FabH family.</text>
</comment>
<name>A0A166T1V9_9CLOT</name>
<keyword evidence="7 14" id="KW-0443">Lipid metabolism</keyword>
<evidence type="ECO:0000256" key="5">
    <source>
        <dbReference type="ARBA" id="ARBA00022679"/>
    </source>
</evidence>
<dbReference type="GO" id="GO:0033818">
    <property type="term" value="F:beta-ketoacyl-acyl-carrier-protein synthase III activity"/>
    <property type="evidence" value="ECO:0007669"/>
    <property type="project" value="UniProtKB-UniRule"/>
</dbReference>
<keyword evidence="14" id="KW-0511">Multifunctional enzyme</keyword>
<evidence type="ECO:0000313" key="19">
    <source>
        <dbReference type="Proteomes" id="UP000077384"/>
    </source>
</evidence>
<evidence type="ECO:0000256" key="8">
    <source>
        <dbReference type="ARBA" id="ARBA00023160"/>
    </source>
</evidence>
<dbReference type="RefSeq" id="WP_063601204.1">
    <property type="nucleotide sequence ID" value="NZ_LITQ01000015.1"/>
</dbReference>
<dbReference type="UniPathway" id="UPA00094"/>
<dbReference type="Pfam" id="PF08545">
    <property type="entry name" value="ACP_syn_III"/>
    <property type="match status" value="1"/>
</dbReference>
<dbReference type="AlphaFoldDB" id="A0A166T1V9"/>
<comment type="catalytic activity">
    <reaction evidence="11">
        <text>(2S)-2-methylbutanoyl-CoA + malonyl-[ACP] + H(+) = (4S)-4-methyl-3-oxohexanoyl-[ACP] + CO2 + CoA</text>
        <dbReference type="Rhea" id="RHEA:42276"/>
        <dbReference type="Rhea" id="RHEA-COMP:9623"/>
        <dbReference type="Rhea" id="RHEA-COMP:17148"/>
        <dbReference type="ChEBI" id="CHEBI:15378"/>
        <dbReference type="ChEBI" id="CHEBI:16526"/>
        <dbReference type="ChEBI" id="CHEBI:57287"/>
        <dbReference type="ChEBI" id="CHEBI:78449"/>
        <dbReference type="ChEBI" id="CHEBI:88166"/>
        <dbReference type="ChEBI" id="CHEBI:167462"/>
        <dbReference type="EC" id="2.3.1.300"/>
    </reaction>
    <physiologicalReaction direction="left-to-right" evidence="11">
        <dbReference type="Rhea" id="RHEA:42277"/>
    </physiologicalReaction>
</comment>
<evidence type="ECO:0000256" key="9">
    <source>
        <dbReference type="ARBA" id="ARBA00023315"/>
    </source>
</evidence>
<accession>A0A166T1V9</accession>
<keyword evidence="6 14" id="KW-0276">Fatty acid metabolism</keyword>
<comment type="domain">
    <text evidence="14">The last Arg residue of the ACP-binding site is essential for the weak association between ACP/AcpP and FabH.</text>
</comment>
<feature type="active site" evidence="14">
    <location>
        <position position="281"/>
    </location>
</feature>
<feature type="domain" description="Beta-ketoacyl-[acyl-carrier-protein] synthase III C-terminal" evidence="15">
    <location>
        <begin position="235"/>
        <end position="323"/>
    </location>
</feature>
<dbReference type="InterPro" id="IPR016039">
    <property type="entry name" value="Thiolase-like"/>
</dbReference>
<reference evidence="18 20" key="2">
    <citation type="journal article" date="2016" name="Front. Microbiol.">
        <title>Industrial Acetogenic Biocatalysts: A Comparative Metabolic and Genomic Analysis.</title>
        <authorList>
            <person name="Bengelsdorf F."/>
            <person name="Poehlein A."/>
            <person name="Sonja S."/>
            <person name="Erz C."/>
            <person name="Hummel T."/>
            <person name="Hoffmeister S."/>
            <person name="Daniel R."/>
            <person name="Durre P."/>
        </authorList>
    </citation>
    <scope>NUCLEOTIDE SEQUENCE [LARGE SCALE GENOMIC DNA]</scope>
    <source>
        <strain evidence="18 20">PTA-10522</strain>
    </source>
</reference>